<dbReference type="AlphaFoldDB" id="A0A1E8FCB8"/>
<reference evidence="2 3" key="1">
    <citation type="submission" date="2016-09" db="EMBL/GenBank/DDBJ databases">
        <title>Alteromonas lipolytica, a new species isolated from sea water.</title>
        <authorList>
            <person name="Wu Y.-H."/>
            <person name="Cheng H."/>
            <person name="Xu X.-W."/>
        </authorList>
    </citation>
    <scope>NUCLEOTIDE SEQUENCE [LARGE SCALE GENOMIC DNA]</scope>
    <source>
        <strain evidence="2 3">JW12</strain>
    </source>
</reference>
<gene>
    <name evidence="2" type="ORF">BFC17_04700</name>
</gene>
<proteinExistence type="predicted"/>
<organism evidence="2 3">
    <name type="scientific">Alteromonas lipolytica</name>
    <dbReference type="NCBI Taxonomy" id="1856405"/>
    <lineage>
        <taxon>Bacteria</taxon>
        <taxon>Pseudomonadati</taxon>
        <taxon>Pseudomonadota</taxon>
        <taxon>Gammaproteobacteria</taxon>
        <taxon>Alteromonadales</taxon>
        <taxon>Alteromonadaceae</taxon>
        <taxon>Alteromonas/Salinimonas group</taxon>
        <taxon>Alteromonas</taxon>
    </lineage>
</organism>
<evidence type="ECO:0000313" key="3">
    <source>
        <dbReference type="Proteomes" id="UP000176037"/>
    </source>
</evidence>
<accession>A0A1E8FCB8</accession>
<feature type="region of interest" description="Disordered" evidence="1">
    <location>
        <begin position="1"/>
        <end position="24"/>
    </location>
</feature>
<evidence type="ECO:0000313" key="2">
    <source>
        <dbReference type="EMBL" id="OFI33560.1"/>
    </source>
</evidence>
<protein>
    <submittedName>
        <fullName evidence="2">Uncharacterized protein</fullName>
    </submittedName>
</protein>
<keyword evidence="3" id="KW-1185">Reference proteome</keyword>
<name>A0A1E8FCB8_9ALTE</name>
<comment type="caution">
    <text evidence="2">The sequence shown here is derived from an EMBL/GenBank/DDBJ whole genome shotgun (WGS) entry which is preliminary data.</text>
</comment>
<sequence length="73" mass="8349">MQRLKNFKKSIDTESQERKMRASLQRGLNDNVDVVLSFSSSKLSFKKWLTPKTKSVICASRFGAKQKSLKPQS</sequence>
<dbReference type="EMBL" id="MJIC01000015">
    <property type="protein sequence ID" value="OFI33560.1"/>
    <property type="molecule type" value="Genomic_DNA"/>
</dbReference>
<dbReference type="Proteomes" id="UP000176037">
    <property type="component" value="Unassembled WGS sequence"/>
</dbReference>
<feature type="compositionally biased region" description="Basic and acidic residues" evidence="1">
    <location>
        <begin position="9"/>
        <end position="20"/>
    </location>
</feature>
<evidence type="ECO:0000256" key="1">
    <source>
        <dbReference type="SAM" id="MobiDB-lite"/>
    </source>
</evidence>